<proteinExistence type="predicted"/>
<feature type="non-terminal residue" evidence="1">
    <location>
        <position position="1"/>
    </location>
</feature>
<keyword evidence="2" id="KW-1185">Reference proteome</keyword>
<keyword evidence="1" id="KW-0808">Transferase</keyword>
<dbReference type="Proteomes" id="UP000325081">
    <property type="component" value="Unassembled WGS sequence"/>
</dbReference>
<dbReference type="AlphaFoldDB" id="A0A5A7PNP5"/>
<name>A0A5A7PNP5_STRAF</name>
<evidence type="ECO:0000313" key="1">
    <source>
        <dbReference type="EMBL" id="GER34545.1"/>
    </source>
</evidence>
<reference evidence="2" key="1">
    <citation type="journal article" date="2019" name="Curr. Biol.">
        <title>Genome Sequence of Striga asiatica Provides Insight into the Evolution of Plant Parasitism.</title>
        <authorList>
            <person name="Yoshida S."/>
            <person name="Kim S."/>
            <person name="Wafula E.K."/>
            <person name="Tanskanen J."/>
            <person name="Kim Y.M."/>
            <person name="Honaas L."/>
            <person name="Yang Z."/>
            <person name="Spallek T."/>
            <person name="Conn C.E."/>
            <person name="Ichihashi Y."/>
            <person name="Cheong K."/>
            <person name="Cui S."/>
            <person name="Der J.P."/>
            <person name="Gundlach H."/>
            <person name="Jiao Y."/>
            <person name="Hori C."/>
            <person name="Ishida J.K."/>
            <person name="Kasahara H."/>
            <person name="Kiba T."/>
            <person name="Kim M.S."/>
            <person name="Koo N."/>
            <person name="Laohavisit A."/>
            <person name="Lee Y.H."/>
            <person name="Lumba S."/>
            <person name="McCourt P."/>
            <person name="Mortimer J.C."/>
            <person name="Mutuku J.M."/>
            <person name="Nomura T."/>
            <person name="Sasaki-Sekimoto Y."/>
            <person name="Seto Y."/>
            <person name="Wang Y."/>
            <person name="Wakatake T."/>
            <person name="Sakakibara H."/>
            <person name="Demura T."/>
            <person name="Yamaguchi S."/>
            <person name="Yoneyama K."/>
            <person name="Manabe R.I."/>
            <person name="Nelson D.C."/>
            <person name="Schulman A.H."/>
            <person name="Timko M.P."/>
            <person name="dePamphilis C.W."/>
            <person name="Choi D."/>
            <person name="Shirasu K."/>
        </authorList>
    </citation>
    <scope>NUCLEOTIDE SEQUENCE [LARGE SCALE GENOMIC DNA]</scope>
    <source>
        <strain evidence="2">cv. UVA1</strain>
    </source>
</reference>
<evidence type="ECO:0000313" key="2">
    <source>
        <dbReference type="Proteomes" id="UP000325081"/>
    </source>
</evidence>
<gene>
    <name evidence="1" type="ORF">STAS_10775</name>
</gene>
<organism evidence="1 2">
    <name type="scientific">Striga asiatica</name>
    <name type="common">Asiatic witchweed</name>
    <name type="synonym">Buchnera asiatica</name>
    <dbReference type="NCBI Taxonomy" id="4170"/>
    <lineage>
        <taxon>Eukaryota</taxon>
        <taxon>Viridiplantae</taxon>
        <taxon>Streptophyta</taxon>
        <taxon>Embryophyta</taxon>
        <taxon>Tracheophyta</taxon>
        <taxon>Spermatophyta</taxon>
        <taxon>Magnoliopsida</taxon>
        <taxon>eudicotyledons</taxon>
        <taxon>Gunneridae</taxon>
        <taxon>Pentapetalae</taxon>
        <taxon>asterids</taxon>
        <taxon>lamiids</taxon>
        <taxon>Lamiales</taxon>
        <taxon>Orobanchaceae</taxon>
        <taxon>Buchnereae</taxon>
        <taxon>Striga</taxon>
    </lineage>
</organism>
<comment type="caution">
    <text evidence="1">The sequence shown here is derived from an EMBL/GenBank/DDBJ whole genome shotgun (WGS) entry which is preliminary data.</text>
</comment>
<dbReference type="EMBL" id="BKCP01004916">
    <property type="protein sequence ID" value="GER34545.1"/>
    <property type="molecule type" value="Genomic_DNA"/>
</dbReference>
<sequence length="218" mass="23858">SSIDNQWKLTLAEYVMPACQVAGATLYATIVLCEVYDRLSSEVGEGLVRSTPIVAHAYPPGFRTLNPHAGHVTSATHIHHVHEQPVTVPLEAESKPTHAHAWHSVLPTVHDGHDAGFPLRDLHEGGLGHVEVGTWWVAPAAVVRVLRPIGRAQVCGRHSCYGRPIEAPLRVDTLYLEALSTCEAVVEKNRAKSRRVSPVPVVEQVPVTTRSPYTQCYL</sequence>
<protein>
    <submittedName>
        <fullName evidence="1">Glycosyltransferase</fullName>
    </submittedName>
</protein>
<dbReference type="GO" id="GO:0016740">
    <property type="term" value="F:transferase activity"/>
    <property type="evidence" value="ECO:0007669"/>
    <property type="project" value="UniProtKB-KW"/>
</dbReference>
<accession>A0A5A7PNP5</accession>